<evidence type="ECO:0000256" key="11">
    <source>
        <dbReference type="SAM" id="MobiDB-lite"/>
    </source>
</evidence>
<evidence type="ECO:0000256" key="7">
    <source>
        <dbReference type="ARBA" id="ARBA00022840"/>
    </source>
</evidence>
<comment type="catalytic activity">
    <reaction evidence="8">
        <text>L-threonyl-[protein] + ATP = O-phospho-L-threonyl-[protein] + ADP + H(+)</text>
        <dbReference type="Rhea" id="RHEA:46608"/>
        <dbReference type="Rhea" id="RHEA-COMP:11060"/>
        <dbReference type="Rhea" id="RHEA-COMP:11605"/>
        <dbReference type="ChEBI" id="CHEBI:15378"/>
        <dbReference type="ChEBI" id="CHEBI:30013"/>
        <dbReference type="ChEBI" id="CHEBI:30616"/>
        <dbReference type="ChEBI" id="CHEBI:61977"/>
        <dbReference type="ChEBI" id="CHEBI:456216"/>
        <dbReference type="EC" id="2.7.11.1"/>
    </reaction>
</comment>
<feature type="compositionally biased region" description="Basic and acidic residues" evidence="11">
    <location>
        <begin position="968"/>
        <end position="979"/>
    </location>
</feature>
<evidence type="ECO:0000256" key="5">
    <source>
        <dbReference type="ARBA" id="ARBA00022741"/>
    </source>
</evidence>
<dbReference type="PROSITE" id="PS00108">
    <property type="entry name" value="PROTEIN_KINASE_ST"/>
    <property type="match status" value="1"/>
</dbReference>
<dbReference type="FunFam" id="3.30.200.20:FF:000003">
    <property type="entry name" value="Non-specific serine/threonine protein kinase"/>
    <property type="match status" value="1"/>
</dbReference>
<dbReference type="EC" id="2.7.11.1" evidence="1"/>
<keyword evidence="6 13" id="KW-0418">Kinase</keyword>
<feature type="compositionally biased region" description="Polar residues" evidence="11">
    <location>
        <begin position="808"/>
        <end position="819"/>
    </location>
</feature>
<dbReference type="SMART" id="SM00220">
    <property type="entry name" value="S_TKc"/>
    <property type="match status" value="1"/>
</dbReference>
<evidence type="ECO:0000256" key="3">
    <source>
        <dbReference type="ARBA" id="ARBA00022553"/>
    </source>
</evidence>
<evidence type="ECO:0000256" key="8">
    <source>
        <dbReference type="ARBA" id="ARBA00047899"/>
    </source>
</evidence>
<evidence type="ECO:0000313" key="13">
    <source>
        <dbReference type="EMBL" id="KAF2128213.1"/>
    </source>
</evidence>
<keyword evidence="5 10" id="KW-0547">Nucleotide-binding</keyword>
<dbReference type="GO" id="GO:0005737">
    <property type="term" value="C:cytoplasm"/>
    <property type="evidence" value="ECO:0007669"/>
    <property type="project" value="UniProtKB-ARBA"/>
</dbReference>
<feature type="region of interest" description="Disordered" evidence="11">
    <location>
        <begin position="727"/>
        <end position="1053"/>
    </location>
</feature>
<evidence type="ECO:0000256" key="9">
    <source>
        <dbReference type="ARBA" id="ARBA00048679"/>
    </source>
</evidence>
<dbReference type="RefSeq" id="XP_033522602.1">
    <property type="nucleotide sequence ID" value="XM_033665091.1"/>
</dbReference>
<dbReference type="FunFam" id="1.10.510.10:FF:000397">
    <property type="entry name" value="Serine/threonine-protein kinase KIN4"/>
    <property type="match status" value="1"/>
</dbReference>
<dbReference type="InterPro" id="IPR017441">
    <property type="entry name" value="Protein_kinase_ATP_BS"/>
</dbReference>
<evidence type="ECO:0000313" key="14">
    <source>
        <dbReference type="Proteomes" id="UP000799771"/>
    </source>
</evidence>
<feature type="binding site" evidence="10">
    <location>
        <position position="238"/>
    </location>
    <ligand>
        <name>ATP</name>
        <dbReference type="ChEBI" id="CHEBI:30616"/>
    </ligand>
</feature>
<evidence type="ECO:0000259" key="12">
    <source>
        <dbReference type="PROSITE" id="PS50011"/>
    </source>
</evidence>
<dbReference type="EMBL" id="ML977509">
    <property type="protein sequence ID" value="KAF2128213.1"/>
    <property type="molecule type" value="Genomic_DNA"/>
</dbReference>
<keyword evidence="2" id="KW-0723">Serine/threonine-protein kinase</keyword>
<dbReference type="Pfam" id="PF00069">
    <property type="entry name" value="Pkinase"/>
    <property type="match status" value="1"/>
</dbReference>
<dbReference type="OrthoDB" id="193931at2759"/>
<evidence type="ECO:0000256" key="2">
    <source>
        <dbReference type="ARBA" id="ARBA00022527"/>
    </source>
</evidence>
<proteinExistence type="predicted"/>
<feature type="compositionally biased region" description="Polar residues" evidence="11">
    <location>
        <begin position="902"/>
        <end position="915"/>
    </location>
</feature>
<dbReference type="SUPFAM" id="SSF56112">
    <property type="entry name" value="Protein kinase-like (PK-like)"/>
    <property type="match status" value="1"/>
</dbReference>
<dbReference type="InterPro" id="IPR011009">
    <property type="entry name" value="Kinase-like_dom_sf"/>
</dbReference>
<dbReference type="PROSITE" id="PS50011">
    <property type="entry name" value="PROTEIN_KINASE_DOM"/>
    <property type="match status" value="1"/>
</dbReference>
<dbReference type="GO" id="GO:0035556">
    <property type="term" value="P:intracellular signal transduction"/>
    <property type="evidence" value="ECO:0007669"/>
    <property type="project" value="TreeGrafter"/>
</dbReference>
<dbReference type="AlphaFoldDB" id="A0A6A6AAG9"/>
<reference evidence="13" key="1">
    <citation type="journal article" date="2020" name="Stud. Mycol.">
        <title>101 Dothideomycetes genomes: a test case for predicting lifestyles and emergence of pathogens.</title>
        <authorList>
            <person name="Haridas S."/>
            <person name="Albert R."/>
            <person name="Binder M."/>
            <person name="Bloem J."/>
            <person name="Labutti K."/>
            <person name="Salamov A."/>
            <person name="Andreopoulos B."/>
            <person name="Baker S."/>
            <person name="Barry K."/>
            <person name="Bills G."/>
            <person name="Bluhm B."/>
            <person name="Cannon C."/>
            <person name="Castanera R."/>
            <person name="Culley D."/>
            <person name="Daum C."/>
            <person name="Ezra D."/>
            <person name="Gonzalez J."/>
            <person name="Henrissat B."/>
            <person name="Kuo A."/>
            <person name="Liang C."/>
            <person name="Lipzen A."/>
            <person name="Lutzoni F."/>
            <person name="Magnuson J."/>
            <person name="Mondo S."/>
            <person name="Nolan M."/>
            <person name="Ohm R."/>
            <person name="Pangilinan J."/>
            <person name="Park H.-J."/>
            <person name="Ramirez L."/>
            <person name="Alfaro M."/>
            <person name="Sun H."/>
            <person name="Tritt A."/>
            <person name="Yoshinaga Y."/>
            <person name="Zwiers L.-H."/>
            <person name="Turgeon B."/>
            <person name="Goodwin S."/>
            <person name="Spatafora J."/>
            <person name="Crous P."/>
            <person name="Grigoriev I."/>
        </authorList>
    </citation>
    <scope>NUCLEOTIDE SEQUENCE</scope>
    <source>
        <strain evidence="13">CBS 119687</strain>
    </source>
</reference>
<feature type="compositionally biased region" description="Polar residues" evidence="11">
    <location>
        <begin position="768"/>
        <end position="792"/>
    </location>
</feature>
<feature type="region of interest" description="Disordered" evidence="11">
    <location>
        <begin position="522"/>
        <end position="684"/>
    </location>
</feature>
<accession>A0A6A6AAG9</accession>
<organism evidence="13 14">
    <name type="scientific">Dothidotthia symphoricarpi CBS 119687</name>
    <dbReference type="NCBI Taxonomy" id="1392245"/>
    <lineage>
        <taxon>Eukaryota</taxon>
        <taxon>Fungi</taxon>
        <taxon>Dikarya</taxon>
        <taxon>Ascomycota</taxon>
        <taxon>Pezizomycotina</taxon>
        <taxon>Dothideomycetes</taxon>
        <taxon>Pleosporomycetidae</taxon>
        <taxon>Pleosporales</taxon>
        <taxon>Dothidotthiaceae</taxon>
        <taxon>Dothidotthia</taxon>
    </lineage>
</organism>
<name>A0A6A6AAG9_9PLEO</name>
<sequence>MAAVASQAQSQHQQQQQYYQQQPPAAPGTAPARRPSQRRPPSNGASASTSATAPRVHPPAMNSTGAMPAPPPRTSSHRTQSSTSTTAGAPHPDAANGAQSRRRGKESTSSRAQPAHSRSASAVGQPPINTSLPREESAVLNRVGVSDPQDDIARAQARQAEGLPADVTPITGLGLVGSEGVEDGGRGAGRSRQDHSKETTVKKQKFGNYILGHTLGEGEFGKVKMGWKKESSVEVAIKLIRRETLGGHSNRLQKIYREIQILRQLDHPNIVRLHEMVETERHIGIILEYASGGELFDYILNHRYLKDNAARKLFAQLISGVGYLHRKGIVHRDLKLENLLLDRNKNIIITDFGFANTFNPSDELGEEIEYRLNDKEFISSLGLMNSDATHRGDLMQTSCGSPCYAAPELVVSDSLYTGRKVDVWSCGVILYAMLAGYLPFDDDPANPEGDNINLLYKYIVSTPLTFPEYVTPHARDLLKRILVPDPRKRADLFEVARHSWLADYAHVVGFITSSNPNIAEASQQQSSVYAKEPFEQPPPLARSASVREPGKSQTVASPVHGGLTAKREQINQPASEKPKTGRDTKRRTVQVEYVAPQSQTVRGEASPPVVAAGPSNAPAEVDGYQSSSGARAGRAAAAAAPTPTRPGREPQRAASDYTAFGTAPPNAGARPSTGGSRMPSRGNSYAQPAAATVAQTNVEGRFSQPKGKQYSISAPIVQPEVPGIVEPSIGQPSTQRTQSIQLGPSGAAAKGGHKRSNTVTETLGRMTSMFSGRQASYTTDPRGSATSHNSYADYTGTGEKKEKRYPPTSMSGPMSNSNDVVAAPRQSTESSRRTSFSFSRKNTNSGDAARPSRRFSLLPASLSRTFSSQRDNTSTGTSPSERRGSTVRPRASSRPGGGYAQGMQSRSPSQSTMGSNMPGFYDGQHDSTPRIRNQHNNPNNPNIAHAGPSSSSAQPPFDQHQAPSAPIGDEKFPDPREVHPASTQQQNRPYTHQNDSEGSAGFPPQQQRKGVLQKSRKFDEFPDSGANKGSSNSSKRVMDFFRHMGRRRAREDR</sequence>
<feature type="compositionally biased region" description="Basic and acidic residues" evidence="11">
    <location>
        <begin position="191"/>
        <end position="200"/>
    </location>
</feature>
<evidence type="ECO:0000256" key="6">
    <source>
        <dbReference type="ARBA" id="ARBA00022777"/>
    </source>
</evidence>
<feature type="compositionally biased region" description="Polar residues" evidence="11">
    <location>
        <begin position="730"/>
        <end position="742"/>
    </location>
</feature>
<dbReference type="Proteomes" id="UP000799771">
    <property type="component" value="Unassembled WGS sequence"/>
</dbReference>
<dbReference type="InterPro" id="IPR008271">
    <property type="entry name" value="Ser/Thr_kinase_AS"/>
</dbReference>
<gene>
    <name evidence="13" type="ORF">P153DRAFT_319604</name>
</gene>
<keyword evidence="3" id="KW-0597">Phosphoprotein</keyword>
<dbReference type="GO" id="GO:0045033">
    <property type="term" value="P:peroxisome inheritance"/>
    <property type="evidence" value="ECO:0007669"/>
    <property type="project" value="UniProtKB-ARBA"/>
</dbReference>
<dbReference type="GO" id="GO:0005524">
    <property type="term" value="F:ATP binding"/>
    <property type="evidence" value="ECO:0007669"/>
    <property type="project" value="UniProtKB-UniRule"/>
</dbReference>
<keyword evidence="14" id="KW-1185">Reference proteome</keyword>
<evidence type="ECO:0000256" key="4">
    <source>
        <dbReference type="ARBA" id="ARBA00022679"/>
    </source>
</evidence>
<feature type="compositionally biased region" description="Polar residues" evidence="11">
    <location>
        <begin position="107"/>
        <end position="132"/>
    </location>
</feature>
<feature type="compositionally biased region" description="Low complexity" evidence="11">
    <location>
        <begin position="1024"/>
        <end position="1035"/>
    </location>
</feature>
<feature type="compositionally biased region" description="Low complexity" evidence="11">
    <location>
        <begin position="1"/>
        <end position="53"/>
    </location>
</feature>
<dbReference type="InterPro" id="IPR000719">
    <property type="entry name" value="Prot_kinase_dom"/>
</dbReference>
<dbReference type="PANTHER" id="PTHR24346:SF110">
    <property type="entry name" value="NON-SPECIFIC SERINE_THREONINE PROTEIN KINASE"/>
    <property type="match status" value="1"/>
</dbReference>
<evidence type="ECO:0000256" key="10">
    <source>
        <dbReference type="PROSITE-ProRule" id="PRU10141"/>
    </source>
</evidence>
<dbReference type="Gene3D" id="1.10.510.10">
    <property type="entry name" value="Transferase(Phosphotransferase) domain 1"/>
    <property type="match status" value="1"/>
</dbReference>
<feature type="region of interest" description="Disordered" evidence="11">
    <location>
        <begin position="169"/>
        <end position="200"/>
    </location>
</feature>
<dbReference type="PANTHER" id="PTHR24346">
    <property type="entry name" value="MAP/MICROTUBULE AFFINITY-REGULATING KINASE"/>
    <property type="match status" value="1"/>
</dbReference>
<comment type="catalytic activity">
    <reaction evidence="9">
        <text>L-seryl-[protein] + ATP = O-phospho-L-seryl-[protein] + ADP + H(+)</text>
        <dbReference type="Rhea" id="RHEA:17989"/>
        <dbReference type="Rhea" id="RHEA-COMP:9863"/>
        <dbReference type="Rhea" id="RHEA-COMP:11604"/>
        <dbReference type="ChEBI" id="CHEBI:15378"/>
        <dbReference type="ChEBI" id="CHEBI:29999"/>
        <dbReference type="ChEBI" id="CHEBI:30616"/>
        <dbReference type="ChEBI" id="CHEBI:83421"/>
        <dbReference type="ChEBI" id="CHEBI:456216"/>
        <dbReference type="EC" id="2.7.11.1"/>
    </reaction>
</comment>
<feature type="compositionally biased region" description="Basic residues" evidence="11">
    <location>
        <begin position="1043"/>
        <end position="1053"/>
    </location>
</feature>
<feature type="compositionally biased region" description="Low complexity" evidence="11">
    <location>
        <begin position="930"/>
        <end position="946"/>
    </location>
</feature>
<keyword evidence="7 10" id="KW-0067">ATP-binding</keyword>
<feature type="region of interest" description="Disordered" evidence="11">
    <location>
        <begin position="1"/>
        <end position="135"/>
    </location>
</feature>
<dbReference type="PROSITE" id="PS00107">
    <property type="entry name" value="PROTEIN_KINASE_ATP"/>
    <property type="match status" value="1"/>
</dbReference>
<dbReference type="GO" id="GO:0004674">
    <property type="term" value="F:protein serine/threonine kinase activity"/>
    <property type="evidence" value="ECO:0007669"/>
    <property type="project" value="UniProtKB-KW"/>
</dbReference>
<feature type="domain" description="Protein kinase" evidence="12">
    <location>
        <begin position="209"/>
        <end position="501"/>
    </location>
</feature>
<evidence type="ECO:0000256" key="1">
    <source>
        <dbReference type="ARBA" id="ARBA00012513"/>
    </source>
</evidence>
<feature type="compositionally biased region" description="Low complexity" evidence="11">
    <location>
        <begin position="77"/>
        <end position="86"/>
    </location>
</feature>
<feature type="compositionally biased region" description="Polar residues" evidence="11">
    <location>
        <begin position="981"/>
        <end position="997"/>
    </location>
</feature>
<protein>
    <recommendedName>
        <fullName evidence="1">non-specific serine/threonine protein kinase</fullName>
        <ecNumber evidence="1">2.7.11.1</ecNumber>
    </recommendedName>
</protein>
<dbReference type="GeneID" id="54405523"/>
<feature type="compositionally biased region" description="Polar residues" evidence="11">
    <location>
        <begin position="862"/>
        <end position="879"/>
    </location>
</feature>
<keyword evidence="4" id="KW-0808">Transferase</keyword>
<feature type="compositionally biased region" description="Low complexity" evidence="11">
    <location>
        <begin position="827"/>
        <end position="840"/>
    </location>
</feature>
<feature type="compositionally biased region" description="Low complexity" evidence="11">
    <location>
        <begin position="626"/>
        <end position="642"/>
    </location>
</feature>
<dbReference type="GO" id="GO:0000011">
    <property type="term" value="P:vacuole inheritance"/>
    <property type="evidence" value="ECO:0007669"/>
    <property type="project" value="UniProtKB-ARBA"/>
</dbReference>